<evidence type="ECO:0000313" key="1">
    <source>
        <dbReference type="EMBL" id="MBI6883112.1"/>
    </source>
</evidence>
<evidence type="ECO:0000313" key="2">
    <source>
        <dbReference type="Proteomes" id="UP000637061"/>
    </source>
</evidence>
<dbReference type="AlphaFoldDB" id="A0A8I1ED14"/>
<organism evidence="1 2">
    <name type="scientific">Pseudomonas putida</name>
    <name type="common">Arthrobacter siderocapsulatus</name>
    <dbReference type="NCBI Taxonomy" id="303"/>
    <lineage>
        <taxon>Bacteria</taxon>
        <taxon>Pseudomonadati</taxon>
        <taxon>Pseudomonadota</taxon>
        <taxon>Gammaproteobacteria</taxon>
        <taxon>Pseudomonadales</taxon>
        <taxon>Pseudomonadaceae</taxon>
        <taxon>Pseudomonas</taxon>
    </lineage>
</organism>
<proteinExistence type="predicted"/>
<gene>
    <name evidence="1" type="ORF">JEU22_04220</name>
</gene>
<name>A0A8I1ED14_PSEPU</name>
<dbReference type="RefSeq" id="WP_198746726.1">
    <property type="nucleotide sequence ID" value="NZ_JAEHTE010000002.1"/>
</dbReference>
<dbReference type="Proteomes" id="UP000637061">
    <property type="component" value="Unassembled WGS sequence"/>
</dbReference>
<accession>A0A8I1ED14</accession>
<comment type="caution">
    <text evidence="1">The sequence shown here is derived from an EMBL/GenBank/DDBJ whole genome shotgun (WGS) entry which is preliminary data.</text>
</comment>
<reference evidence="1" key="1">
    <citation type="submission" date="2020-12" db="EMBL/GenBank/DDBJ databases">
        <title>Enhanced detection system for hospital associated transmission using whole genome sequencing surveillance.</title>
        <authorList>
            <person name="Harrison L.H."/>
            <person name="Van Tyne D."/>
            <person name="Marsh J.W."/>
            <person name="Griffith M.P."/>
            <person name="Snyder D.J."/>
            <person name="Cooper V.S."/>
            <person name="Mustapha M."/>
        </authorList>
    </citation>
    <scope>NUCLEOTIDE SEQUENCE</scope>
    <source>
        <strain evidence="1">PSB00042</strain>
    </source>
</reference>
<sequence>MDDLEALLVAYLNDSSNCSATAEYGQIKDISIKVNGESHWSVVCHYAGRNYSDPIHVTSGDLLGWMWRQFSAKPKAIAHGGEQNELQARLKSVYEDGQFMSTFDEWVVNMFENPRPLTSQFGKKRAAEILADIKDSAQVNAFLLVSS</sequence>
<protein>
    <submittedName>
        <fullName evidence="1">Uncharacterized protein</fullName>
    </submittedName>
</protein>
<dbReference type="EMBL" id="JAEHTE010000002">
    <property type="protein sequence ID" value="MBI6883112.1"/>
    <property type="molecule type" value="Genomic_DNA"/>
</dbReference>